<reference evidence="2 3" key="1">
    <citation type="submission" date="2018-08" db="EMBL/GenBank/DDBJ databases">
        <title>Recombination of ecologically and evolutionarily significant loci maintains genetic cohesion in the Pseudomonas syringae species complex.</title>
        <authorList>
            <person name="Dillon M."/>
            <person name="Thakur S."/>
            <person name="Almeida R.N.D."/>
            <person name="Weir B.S."/>
            <person name="Guttman D.S."/>
        </authorList>
    </citation>
    <scope>NUCLEOTIDE SEQUENCE [LARGE SCALE GENOMIC DNA]</scope>
    <source>
        <strain evidence="2 3">88_10</strain>
    </source>
</reference>
<evidence type="ECO:0000313" key="2">
    <source>
        <dbReference type="EMBL" id="RML22137.1"/>
    </source>
</evidence>
<proteinExistence type="predicted"/>
<comment type="caution">
    <text evidence="2">The sequence shown here is derived from an EMBL/GenBank/DDBJ whole genome shotgun (WGS) entry which is preliminary data.</text>
</comment>
<dbReference type="AlphaFoldDB" id="A0A3M2U561"/>
<feature type="non-terminal residue" evidence="2">
    <location>
        <position position="92"/>
    </location>
</feature>
<sequence length="92" mass="10064">GDDLFTDVNDTNIPEGPTARRVQNSGRTDERFNIHVNPLVAAASGLLAQVARLPVADEVGDIHFLNVQLSDQVKLFEAEARKRAIDNDQLLA</sequence>
<evidence type="ECO:0000313" key="3">
    <source>
        <dbReference type="Proteomes" id="UP000282378"/>
    </source>
</evidence>
<dbReference type="EMBL" id="RBNL01004851">
    <property type="protein sequence ID" value="RML22137.1"/>
    <property type="molecule type" value="Genomic_DNA"/>
</dbReference>
<accession>A0A3M2U561</accession>
<protein>
    <submittedName>
        <fullName evidence="2">Uncharacterized protein</fullName>
    </submittedName>
</protein>
<evidence type="ECO:0000256" key="1">
    <source>
        <dbReference type="SAM" id="MobiDB-lite"/>
    </source>
</evidence>
<dbReference type="Proteomes" id="UP000282378">
    <property type="component" value="Unassembled WGS sequence"/>
</dbReference>
<organism evidence="2 3">
    <name type="scientific">Pseudomonas syringae pv. maculicola</name>
    <dbReference type="NCBI Taxonomy" id="59511"/>
    <lineage>
        <taxon>Bacteria</taxon>
        <taxon>Pseudomonadati</taxon>
        <taxon>Pseudomonadota</taxon>
        <taxon>Gammaproteobacteria</taxon>
        <taxon>Pseudomonadales</taxon>
        <taxon>Pseudomonadaceae</taxon>
        <taxon>Pseudomonas</taxon>
    </lineage>
</organism>
<name>A0A3M2U561_PSEYM</name>
<gene>
    <name evidence="2" type="ORF">APX70_08336</name>
</gene>
<feature type="non-terminal residue" evidence="2">
    <location>
        <position position="1"/>
    </location>
</feature>
<feature type="region of interest" description="Disordered" evidence="1">
    <location>
        <begin position="1"/>
        <end position="27"/>
    </location>
</feature>